<name>A0AAE8SZF1_9PEZI</name>
<dbReference type="AlphaFoldDB" id="A0AAE8SZF1"/>
<feature type="signal peptide" evidence="2">
    <location>
        <begin position="1"/>
        <end position="20"/>
    </location>
</feature>
<reference evidence="3" key="1">
    <citation type="submission" date="2018-03" db="EMBL/GenBank/DDBJ databases">
        <authorList>
            <person name="Guldener U."/>
        </authorList>
    </citation>
    <scope>NUCLEOTIDE SEQUENCE</scope>
</reference>
<evidence type="ECO:0000256" key="2">
    <source>
        <dbReference type="SAM" id="SignalP"/>
    </source>
</evidence>
<proteinExistence type="predicted"/>
<organism evidence="3 4">
    <name type="scientific">Cephalotrichum gorgonifer</name>
    <dbReference type="NCBI Taxonomy" id="2041049"/>
    <lineage>
        <taxon>Eukaryota</taxon>
        <taxon>Fungi</taxon>
        <taxon>Dikarya</taxon>
        <taxon>Ascomycota</taxon>
        <taxon>Pezizomycotina</taxon>
        <taxon>Sordariomycetes</taxon>
        <taxon>Hypocreomycetidae</taxon>
        <taxon>Microascales</taxon>
        <taxon>Microascaceae</taxon>
        <taxon>Cephalotrichum</taxon>
    </lineage>
</organism>
<accession>A0AAE8SZF1</accession>
<dbReference type="EMBL" id="ONZQ02000014">
    <property type="protein sequence ID" value="SPO06017.1"/>
    <property type="molecule type" value="Genomic_DNA"/>
</dbReference>
<evidence type="ECO:0000313" key="4">
    <source>
        <dbReference type="Proteomes" id="UP001187682"/>
    </source>
</evidence>
<keyword evidence="4" id="KW-1185">Reference proteome</keyword>
<evidence type="ECO:0000256" key="1">
    <source>
        <dbReference type="SAM" id="MobiDB-lite"/>
    </source>
</evidence>
<feature type="region of interest" description="Disordered" evidence="1">
    <location>
        <begin position="36"/>
        <end position="81"/>
    </location>
</feature>
<sequence>MAIKGLAFAALVFSAQLSEAAVLGPRNHWPRLASVSNATTSQEPEPELDTDTDLPTSPVPSFSSDGEDEPPALVTSENGDVCTPVGPGDVITVYSIIYTETLTWSGDPSDYVAPFAELTTPTYCDPEPTTTTTTSSSSTTSTAKWTLVPGLSDGYRTFCLIVNPTSCLREPVFNPSVIYSTKPYIAPIKATSPIITSTFFITSKNPSVVFPPSPTADYGAETDPPPQKPDQGDHQPAETNPPQSVLTPNRPTQVAITADPTKVIIGTRTISDLKPGATTRVTVGGDVYEVNPSKIVQVGGKTINRPGVGQALTVAAPTSTVIDGLSITVSGSTAVIGGYTYEIGPTAGTEIIQGRTVVISPTGISFENTGNGVTYHASLPEQTGIIVAGGEMLTLMGQSVLVIHETTITYGPGISPQTKVVDDDTIVAGSDGVTLHGSTVGGGRLRPSETNYDVVGGATLTRVGPSKMVIGGVTYTVGPGTGTTTTFVGGEDITIAPDGITVATLTIPYPFGPTVETDEDEEDGAPTGMRPSLIVVCIAIGAWALLL</sequence>
<feature type="compositionally biased region" description="Polar residues" evidence="1">
    <location>
        <begin position="237"/>
        <end position="251"/>
    </location>
</feature>
<feature type="compositionally biased region" description="Polar residues" evidence="1">
    <location>
        <begin position="53"/>
        <end position="64"/>
    </location>
</feature>
<keyword evidence="2" id="KW-0732">Signal</keyword>
<feature type="region of interest" description="Disordered" evidence="1">
    <location>
        <begin position="211"/>
        <end position="251"/>
    </location>
</feature>
<evidence type="ECO:0000313" key="3">
    <source>
        <dbReference type="EMBL" id="SPO06017.1"/>
    </source>
</evidence>
<protein>
    <submittedName>
        <fullName evidence="3">Uncharacterized protein</fullName>
    </submittedName>
</protein>
<dbReference type="Proteomes" id="UP001187682">
    <property type="component" value="Unassembled WGS sequence"/>
</dbReference>
<gene>
    <name evidence="3" type="ORF">DNG_08706</name>
</gene>
<comment type="caution">
    <text evidence="3">The sequence shown here is derived from an EMBL/GenBank/DDBJ whole genome shotgun (WGS) entry which is preliminary data.</text>
</comment>
<feature type="chain" id="PRO_5041936808" evidence="2">
    <location>
        <begin position="21"/>
        <end position="547"/>
    </location>
</feature>